<evidence type="ECO:0000313" key="2">
    <source>
        <dbReference type="EnsemblPlants" id="OBART03G27630.3"/>
    </source>
</evidence>
<reference evidence="2" key="2">
    <citation type="submission" date="2015-03" db="UniProtKB">
        <authorList>
            <consortium name="EnsemblPlants"/>
        </authorList>
    </citation>
    <scope>IDENTIFICATION</scope>
</reference>
<dbReference type="EnsemblPlants" id="OBART03G27600.3">
    <property type="protein sequence ID" value="OBART03G27600.3"/>
    <property type="gene ID" value="OBART03G27600"/>
</dbReference>
<feature type="region of interest" description="Disordered" evidence="1">
    <location>
        <begin position="33"/>
        <end position="63"/>
    </location>
</feature>
<organism evidence="2">
    <name type="scientific">Oryza barthii</name>
    <dbReference type="NCBI Taxonomy" id="65489"/>
    <lineage>
        <taxon>Eukaryota</taxon>
        <taxon>Viridiplantae</taxon>
        <taxon>Streptophyta</taxon>
        <taxon>Embryophyta</taxon>
        <taxon>Tracheophyta</taxon>
        <taxon>Spermatophyta</taxon>
        <taxon>Magnoliopsida</taxon>
        <taxon>Liliopsida</taxon>
        <taxon>Poales</taxon>
        <taxon>Poaceae</taxon>
        <taxon>BOP clade</taxon>
        <taxon>Oryzoideae</taxon>
        <taxon>Oryzeae</taxon>
        <taxon>Oryzinae</taxon>
        <taxon>Oryza</taxon>
    </lineage>
</organism>
<evidence type="ECO:0000313" key="3">
    <source>
        <dbReference type="Proteomes" id="UP000026960"/>
    </source>
</evidence>
<keyword evidence="3" id="KW-1185">Reference proteome</keyword>
<proteinExistence type="predicted"/>
<dbReference type="Proteomes" id="UP000026960">
    <property type="component" value="Chromosome 3"/>
</dbReference>
<dbReference type="Gramene" id="OBART03G27630.3">
    <property type="protein sequence ID" value="OBART03G27630.3"/>
    <property type="gene ID" value="OBART03G27630"/>
</dbReference>
<name>A0A0D3FLU1_9ORYZ</name>
<sequence>MASHPAAWGVYYSFSPLAVPDGGRVAVARTHAGLASASPPRARAAGREAHGARPAGLIRSPRH</sequence>
<dbReference type="Gramene" id="OBART03G27600.3">
    <property type="protein sequence ID" value="OBART03G27600.3"/>
    <property type="gene ID" value="OBART03G27600"/>
</dbReference>
<reference evidence="2" key="1">
    <citation type="journal article" date="2009" name="Rice">
        <title>De Novo Next Generation Sequencing of Plant Genomes.</title>
        <authorList>
            <person name="Rounsley S."/>
            <person name="Marri P.R."/>
            <person name="Yu Y."/>
            <person name="He R."/>
            <person name="Sisneros N."/>
            <person name="Goicoechea J.L."/>
            <person name="Lee S.J."/>
            <person name="Angelova A."/>
            <person name="Kudrna D."/>
            <person name="Luo M."/>
            <person name="Affourtit J."/>
            <person name="Desany B."/>
            <person name="Knight J."/>
            <person name="Niazi F."/>
            <person name="Egholm M."/>
            <person name="Wing R.A."/>
        </authorList>
    </citation>
    <scope>NUCLEOTIDE SEQUENCE [LARGE SCALE GENOMIC DNA]</scope>
    <source>
        <strain evidence="2">IRGC 105608</strain>
    </source>
</reference>
<dbReference type="HOGENOM" id="CLU_2889325_0_0_1"/>
<accession>A0A0D3FLU1</accession>
<feature type="compositionally biased region" description="Low complexity" evidence="1">
    <location>
        <begin position="33"/>
        <end position="43"/>
    </location>
</feature>
<dbReference type="AlphaFoldDB" id="A0A0D3FLU1"/>
<dbReference type="EnsemblPlants" id="OBART03G27630.3">
    <property type="protein sequence ID" value="OBART03G27630.3"/>
    <property type="gene ID" value="OBART03G27630"/>
</dbReference>
<evidence type="ECO:0000256" key="1">
    <source>
        <dbReference type="SAM" id="MobiDB-lite"/>
    </source>
</evidence>
<protein>
    <submittedName>
        <fullName evidence="2">Uncharacterized protein</fullName>
    </submittedName>
</protein>